<proteinExistence type="predicted"/>
<name>A0A1S8WN79_OPIVI</name>
<evidence type="ECO:0000313" key="3">
    <source>
        <dbReference type="Proteomes" id="UP000243686"/>
    </source>
</evidence>
<dbReference type="Pfam" id="PF00026">
    <property type="entry name" value="Asp"/>
    <property type="match status" value="1"/>
</dbReference>
<gene>
    <name evidence="2" type="ORF">X801_08460</name>
</gene>
<sequence length="84" mass="9388">WRASSTKTSTGQKFVIGYPAGEYEGIWLRETIREYGDKCSSLPFDGIMGLCFDAENSTIEPQLLDQFVAKGVIETPIISIWLNP</sequence>
<dbReference type="AlphaFoldDB" id="A0A1S8WN79"/>
<dbReference type="InterPro" id="IPR021109">
    <property type="entry name" value="Peptidase_aspartic_dom_sf"/>
</dbReference>
<accession>A0A1S8WN79</accession>
<protein>
    <recommendedName>
        <fullName evidence="1">Peptidase A1 domain-containing protein</fullName>
    </recommendedName>
</protein>
<feature type="domain" description="Peptidase A1" evidence="1">
    <location>
        <begin position="3"/>
        <end position="83"/>
    </location>
</feature>
<reference evidence="2 3" key="1">
    <citation type="submission" date="2015-03" db="EMBL/GenBank/DDBJ databases">
        <title>Draft genome of the nematode, Opisthorchis viverrini.</title>
        <authorList>
            <person name="Mitreva M."/>
        </authorList>
    </citation>
    <scope>NUCLEOTIDE SEQUENCE [LARGE SCALE GENOMIC DNA]</scope>
    <source>
        <strain evidence="2">Khon Kaen</strain>
    </source>
</reference>
<evidence type="ECO:0000313" key="2">
    <source>
        <dbReference type="EMBL" id="OON15733.1"/>
    </source>
</evidence>
<evidence type="ECO:0000259" key="1">
    <source>
        <dbReference type="Pfam" id="PF00026"/>
    </source>
</evidence>
<dbReference type="EMBL" id="KV902905">
    <property type="protein sequence ID" value="OON15733.1"/>
    <property type="molecule type" value="Genomic_DNA"/>
</dbReference>
<dbReference type="InterPro" id="IPR033121">
    <property type="entry name" value="PEPTIDASE_A1"/>
</dbReference>
<dbReference type="SUPFAM" id="SSF50630">
    <property type="entry name" value="Acid proteases"/>
    <property type="match status" value="1"/>
</dbReference>
<dbReference type="Gene3D" id="2.40.70.10">
    <property type="entry name" value="Acid Proteases"/>
    <property type="match status" value="1"/>
</dbReference>
<keyword evidence="3" id="KW-1185">Reference proteome</keyword>
<dbReference type="Proteomes" id="UP000243686">
    <property type="component" value="Unassembled WGS sequence"/>
</dbReference>
<feature type="non-terminal residue" evidence="2">
    <location>
        <position position="1"/>
    </location>
</feature>
<organism evidence="2 3">
    <name type="scientific">Opisthorchis viverrini</name>
    <name type="common">Southeast Asian liver fluke</name>
    <dbReference type="NCBI Taxonomy" id="6198"/>
    <lineage>
        <taxon>Eukaryota</taxon>
        <taxon>Metazoa</taxon>
        <taxon>Spiralia</taxon>
        <taxon>Lophotrochozoa</taxon>
        <taxon>Platyhelminthes</taxon>
        <taxon>Trematoda</taxon>
        <taxon>Digenea</taxon>
        <taxon>Opisthorchiida</taxon>
        <taxon>Opisthorchiata</taxon>
        <taxon>Opisthorchiidae</taxon>
        <taxon>Opisthorchis</taxon>
    </lineage>
</organism>